<reference evidence="3 4" key="1">
    <citation type="submission" date="2023-07" db="EMBL/GenBank/DDBJ databases">
        <title>Genomic Encyclopedia of Type Strains, Phase IV (KMG-IV): sequencing the most valuable type-strain genomes for metagenomic binning, comparative biology and taxonomic classification.</title>
        <authorList>
            <person name="Goeker M."/>
        </authorList>
    </citation>
    <scope>NUCLEOTIDE SEQUENCE [LARGE SCALE GENOMIC DNA]</scope>
    <source>
        <strain evidence="3 4">DSM 19562</strain>
    </source>
</reference>
<dbReference type="GO" id="GO:0008925">
    <property type="term" value="F:maltose O-acetyltransferase activity"/>
    <property type="evidence" value="ECO:0007669"/>
    <property type="project" value="UniProtKB-EC"/>
</dbReference>
<dbReference type="EC" id="2.3.1.79" evidence="3"/>
<protein>
    <submittedName>
        <fullName evidence="3">Maltose O-acetyltransferase</fullName>
        <ecNumber evidence="3">2.3.1.79</ecNumber>
    </submittedName>
</protein>
<dbReference type="Proteomes" id="UP001236369">
    <property type="component" value="Unassembled WGS sequence"/>
</dbReference>
<accession>A0ABU0HMY9</accession>
<evidence type="ECO:0000256" key="1">
    <source>
        <dbReference type="ARBA" id="ARBA00007274"/>
    </source>
</evidence>
<keyword evidence="2 3" id="KW-0808">Transferase</keyword>
<dbReference type="PANTHER" id="PTHR23416:SF23">
    <property type="entry name" value="ACETYLTRANSFERASE C18B11.09C-RELATED"/>
    <property type="match status" value="1"/>
</dbReference>
<evidence type="ECO:0000256" key="2">
    <source>
        <dbReference type="ARBA" id="ARBA00022679"/>
    </source>
</evidence>
<keyword evidence="4" id="KW-1185">Reference proteome</keyword>
<comment type="similarity">
    <text evidence="1">Belongs to the transferase hexapeptide repeat family.</text>
</comment>
<name>A0ABU0HMY9_9HYPH</name>
<dbReference type="InterPro" id="IPR011004">
    <property type="entry name" value="Trimer_LpxA-like_sf"/>
</dbReference>
<dbReference type="EMBL" id="JAUSVV010000006">
    <property type="protein sequence ID" value="MDQ0443307.1"/>
    <property type="molecule type" value="Genomic_DNA"/>
</dbReference>
<sequence>MHPRAMMHDTFSPAPRAASVEPVHRRLGRLQMVAEKVAMAGMQSLLFPGRLRPPLLRLFGAKVGRKVRIAQKVFIGQPGNLTLGDGVVINIGSFIDCSAPVSIGERARLGYQSMIITGSHNTENSVYRRKEGDHVRRPVTIERGCWIQSRGMIGPGVTMAEGCTLLACGVLLKSTVPNGEYAGLPATRKRDLPTGDDIP</sequence>
<evidence type="ECO:0000313" key="3">
    <source>
        <dbReference type="EMBL" id="MDQ0443307.1"/>
    </source>
</evidence>
<dbReference type="SUPFAM" id="SSF51161">
    <property type="entry name" value="Trimeric LpxA-like enzymes"/>
    <property type="match status" value="1"/>
</dbReference>
<dbReference type="PANTHER" id="PTHR23416">
    <property type="entry name" value="SIALIC ACID SYNTHASE-RELATED"/>
    <property type="match status" value="1"/>
</dbReference>
<gene>
    <name evidence="3" type="ORF">QO016_002810</name>
</gene>
<comment type="caution">
    <text evidence="3">The sequence shown here is derived from an EMBL/GenBank/DDBJ whole genome shotgun (WGS) entry which is preliminary data.</text>
</comment>
<keyword evidence="3" id="KW-0012">Acyltransferase</keyword>
<evidence type="ECO:0000313" key="4">
    <source>
        <dbReference type="Proteomes" id="UP001236369"/>
    </source>
</evidence>
<organism evidence="3 4">
    <name type="scientific">Methylobacterium persicinum</name>
    <dbReference type="NCBI Taxonomy" id="374426"/>
    <lineage>
        <taxon>Bacteria</taxon>
        <taxon>Pseudomonadati</taxon>
        <taxon>Pseudomonadota</taxon>
        <taxon>Alphaproteobacteria</taxon>
        <taxon>Hyphomicrobiales</taxon>
        <taxon>Methylobacteriaceae</taxon>
        <taxon>Methylobacterium</taxon>
    </lineage>
</organism>
<dbReference type="InterPro" id="IPR051159">
    <property type="entry name" value="Hexapeptide_acetyltransf"/>
</dbReference>
<proteinExistence type="inferred from homology"/>
<dbReference type="Gene3D" id="2.160.10.10">
    <property type="entry name" value="Hexapeptide repeat proteins"/>
    <property type="match status" value="1"/>
</dbReference>
<dbReference type="RefSeq" id="WP_238248567.1">
    <property type="nucleotide sequence ID" value="NZ_BPQX01000020.1"/>
</dbReference>